<evidence type="ECO:0000313" key="8">
    <source>
        <dbReference type="Proteomes" id="UP001590951"/>
    </source>
</evidence>
<evidence type="ECO:0000256" key="1">
    <source>
        <dbReference type="ARBA" id="ARBA00004127"/>
    </source>
</evidence>
<keyword evidence="3 5" id="KW-1133">Transmembrane helix</keyword>
<evidence type="ECO:0000256" key="2">
    <source>
        <dbReference type="ARBA" id="ARBA00022692"/>
    </source>
</evidence>
<dbReference type="EC" id="1.3.1.94" evidence="5"/>
<keyword evidence="5" id="KW-0256">Endoplasmic reticulum</keyword>
<keyword evidence="5" id="KW-0560">Oxidoreductase</keyword>
<feature type="transmembrane region" description="Helical" evidence="5">
    <location>
        <begin position="202"/>
        <end position="220"/>
    </location>
</feature>
<comment type="function">
    <text evidence="5">Plays a key role in early steps of protein N-linked glycosylation by being involved in the conversion of polyprenol into dolichol. Acts as a polyprenal reductase that mediates the reduction of polyprenal into dolichal in a NADP-dependent mechanism. Dolichols are required for the synthesis of dolichol-linked monosaccharides and the oligosaccharide precursor used for N-glycosylation.</text>
</comment>
<evidence type="ECO:0000256" key="4">
    <source>
        <dbReference type="ARBA" id="ARBA00023136"/>
    </source>
</evidence>
<feature type="transmembrane region" description="Helical" evidence="5">
    <location>
        <begin position="162"/>
        <end position="182"/>
    </location>
</feature>
<feature type="domain" description="3-oxo-5-alpha-steroid 4-dehydrogenase C-terminal" evidence="6">
    <location>
        <begin position="205"/>
        <end position="317"/>
    </location>
</feature>
<evidence type="ECO:0000256" key="3">
    <source>
        <dbReference type="ARBA" id="ARBA00022989"/>
    </source>
</evidence>
<dbReference type="PANTHER" id="PTHR14624:SF0">
    <property type="entry name" value="POLYPRENOL REDUCTASE"/>
    <property type="match status" value="1"/>
</dbReference>
<reference evidence="7 8" key="1">
    <citation type="submission" date="2024-09" db="EMBL/GenBank/DDBJ databases">
        <title>Rethinking Asexuality: The Enigmatic Case of Functional Sexual Genes in Lepraria (Stereocaulaceae).</title>
        <authorList>
            <person name="Doellman M."/>
            <person name="Sun Y."/>
            <person name="Barcenas-Pena A."/>
            <person name="Lumbsch H.T."/>
            <person name="Grewe F."/>
        </authorList>
    </citation>
    <scope>NUCLEOTIDE SEQUENCE [LARGE SCALE GENOMIC DNA]</scope>
    <source>
        <strain evidence="7 8">Grewe 0041</strain>
    </source>
</reference>
<proteinExistence type="inferred from homology"/>
<accession>A0ABR4B7P8</accession>
<keyword evidence="2 5" id="KW-0812">Transmembrane</keyword>
<organism evidence="7 8">
    <name type="scientific">Lepraria finkii</name>
    <dbReference type="NCBI Taxonomy" id="1340010"/>
    <lineage>
        <taxon>Eukaryota</taxon>
        <taxon>Fungi</taxon>
        <taxon>Dikarya</taxon>
        <taxon>Ascomycota</taxon>
        <taxon>Pezizomycotina</taxon>
        <taxon>Lecanoromycetes</taxon>
        <taxon>OSLEUM clade</taxon>
        <taxon>Lecanoromycetidae</taxon>
        <taxon>Lecanorales</taxon>
        <taxon>Lecanorineae</taxon>
        <taxon>Stereocaulaceae</taxon>
        <taxon>Lepraria</taxon>
    </lineage>
</organism>
<sequence>MLNTSQLLQAFFLLSAVTLLFINSIPAFRSRYIAYGSRATPVLTTQTNRSSELDDKTMGKPDAKPSSINEQVLDGLATIQVSHGYFQHFYIVSVLSSVFWGVQFVSKGSILELICQSAGSNDPKKSMSIDQIALTWTLMSIQGVRRLLESSLVAKSSASKMWFVHWLLGIAFYLAVSVSIWIEGAGAFLSTDSPFSSITWSAPSLKTMVAIPMFILASGVQHDCHAYLYSLPKYTLPVHSIFQVLVCPHYTAECLIYLSLAMISAPKGAIVNKTVFTALIFVATNLGVTASMSKEWYERKFGKDAVARRWNMIPSLY</sequence>
<name>A0ABR4B7P8_9LECA</name>
<dbReference type="InterPro" id="IPR001104">
    <property type="entry name" value="3-oxo-5_a-steroid_4-DH_C"/>
</dbReference>
<dbReference type="Proteomes" id="UP001590951">
    <property type="component" value="Unassembled WGS sequence"/>
</dbReference>
<feature type="transmembrane region" description="Helical" evidence="5">
    <location>
        <begin position="275"/>
        <end position="293"/>
    </location>
</feature>
<dbReference type="EMBL" id="JBHFEH010000018">
    <property type="protein sequence ID" value="KAL2053887.1"/>
    <property type="molecule type" value="Genomic_DNA"/>
</dbReference>
<dbReference type="InterPro" id="IPR039698">
    <property type="entry name" value="Dfg10/SRD5A3"/>
</dbReference>
<feature type="transmembrane region" description="Helical" evidence="5">
    <location>
        <begin position="6"/>
        <end position="28"/>
    </location>
</feature>
<comment type="subcellular location">
    <subcellularLocation>
        <location evidence="1">Endomembrane system</location>
        <topology evidence="1">Multi-pass membrane protein</topology>
    </subcellularLocation>
    <subcellularLocation>
        <location evidence="5">Endoplasmic reticulum membrane</location>
    </subcellularLocation>
</comment>
<comment type="catalytic activity">
    <reaction evidence="5">
        <text>a di-trans,poly-cis-dolichal + NADP(+) = a di-trans,poly-cis-polyprenal + NADPH + H(+)</text>
        <dbReference type="Rhea" id="RHEA:80727"/>
        <dbReference type="Rhea" id="RHEA-COMP:19536"/>
        <dbReference type="Rhea" id="RHEA-COMP:19537"/>
        <dbReference type="ChEBI" id="CHEBI:15378"/>
        <dbReference type="ChEBI" id="CHEBI:57783"/>
        <dbReference type="ChEBI" id="CHEBI:58349"/>
        <dbReference type="ChEBI" id="CHEBI:231623"/>
        <dbReference type="ChEBI" id="CHEBI:231637"/>
        <dbReference type="EC" id="1.3.1.94"/>
    </reaction>
    <physiologicalReaction direction="right-to-left" evidence="5">
        <dbReference type="Rhea" id="RHEA:80729"/>
    </physiologicalReaction>
</comment>
<feature type="transmembrane region" description="Helical" evidence="5">
    <location>
        <begin position="241"/>
        <end position="263"/>
    </location>
</feature>
<evidence type="ECO:0000259" key="6">
    <source>
        <dbReference type="Pfam" id="PF02544"/>
    </source>
</evidence>
<comment type="pathway">
    <text evidence="5">Protein modification; protein glycosylation.</text>
</comment>
<comment type="similarity">
    <text evidence="5">Belongs to the steroid 5-alpha reductase family. Polyprenal reductase subfamily.</text>
</comment>
<dbReference type="PROSITE" id="PS50244">
    <property type="entry name" value="S5A_REDUCTASE"/>
    <property type="match status" value="1"/>
</dbReference>
<dbReference type="Pfam" id="PF02544">
    <property type="entry name" value="Steroid_dh"/>
    <property type="match status" value="1"/>
</dbReference>
<evidence type="ECO:0000256" key="5">
    <source>
        <dbReference type="RuleBase" id="RU367081"/>
    </source>
</evidence>
<protein>
    <recommendedName>
        <fullName evidence="5">Polyprenal reductase</fullName>
        <ecNumber evidence="5">1.3.1.94</ecNumber>
    </recommendedName>
</protein>
<comment type="caution">
    <text evidence="7">The sequence shown here is derived from an EMBL/GenBank/DDBJ whole genome shotgun (WGS) entry which is preliminary data.</text>
</comment>
<keyword evidence="5" id="KW-0521">NADP</keyword>
<evidence type="ECO:0000313" key="7">
    <source>
        <dbReference type="EMBL" id="KAL2053887.1"/>
    </source>
</evidence>
<keyword evidence="8" id="KW-1185">Reference proteome</keyword>
<gene>
    <name evidence="7" type="ORF">ABVK25_005816</name>
</gene>
<keyword evidence="4 5" id="KW-0472">Membrane</keyword>
<dbReference type="PANTHER" id="PTHR14624">
    <property type="entry name" value="DFG10 PROTEIN"/>
    <property type="match status" value="1"/>
</dbReference>